<dbReference type="PROSITE" id="PS51915">
    <property type="entry name" value="ZAD"/>
    <property type="match status" value="1"/>
</dbReference>
<dbReference type="InterPro" id="IPR013087">
    <property type="entry name" value="Znf_C2H2_type"/>
</dbReference>
<dbReference type="Pfam" id="PF07994">
    <property type="entry name" value="NAD_binding_5"/>
    <property type="match status" value="1"/>
</dbReference>
<gene>
    <name evidence="29" type="ORF">WN48_01736</name>
</gene>
<dbReference type="GO" id="GO:0034245">
    <property type="term" value="C:mitochondrial DNA-directed RNA polymerase complex"/>
    <property type="evidence" value="ECO:0007669"/>
    <property type="project" value="TreeGrafter"/>
</dbReference>
<evidence type="ECO:0000256" key="25">
    <source>
        <dbReference type="SAM" id="Coils"/>
    </source>
</evidence>
<evidence type="ECO:0000259" key="28">
    <source>
        <dbReference type="PROSITE" id="PS51915"/>
    </source>
</evidence>
<dbReference type="GO" id="GO:0071897">
    <property type="term" value="P:DNA biosynthetic process"/>
    <property type="evidence" value="ECO:0007669"/>
    <property type="project" value="UniProtKB-ARBA"/>
</dbReference>
<keyword evidence="8" id="KW-0963">Cytoplasm</keyword>
<keyword evidence="15" id="KW-0443">Lipid metabolism</keyword>
<comment type="subcellular location">
    <subcellularLocation>
        <location evidence="3">Cytoplasm</location>
    </subcellularLocation>
</comment>
<keyword evidence="23" id="KW-0862">Zinc</keyword>
<evidence type="ECO:0000256" key="11">
    <source>
        <dbReference type="ARBA" id="ARBA00022679"/>
    </source>
</evidence>
<feature type="region of interest" description="Disordered" evidence="26">
    <location>
        <begin position="1695"/>
        <end position="1722"/>
    </location>
</feature>
<dbReference type="Gene3D" id="1.10.1320.10">
    <property type="entry name" value="DNA-directed RNA polymerase, N-terminal domain"/>
    <property type="match status" value="1"/>
</dbReference>
<dbReference type="EC" id="2.7.7.6" evidence="24"/>
<evidence type="ECO:0000256" key="15">
    <source>
        <dbReference type="ARBA" id="ARBA00023098"/>
    </source>
</evidence>
<evidence type="ECO:0000256" key="6">
    <source>
        <dbReference type="ARBA" id="ARBA00010813"/>
    </source>
</evidence>
<evidence type="ECO:0000256" key="13">
    <source>
        <dbReference type="ARBA" id="ARBA00022946"/>
    </source>
</evidence>
<dbReference type="PROSITE" id="PS00489">
    <property type="entry name" value="RNA_POL_PHAGE_2"/>
    <property type="match status" value="1"/>
</dbReference>
<feature type="binding site" evidence="23">
    <location>
        <position position="1575"/>
    </location>
    <ligand>
        <name>Zn(2+)</name>
        <dbReference type="ChEBI" id="CHEBI:29105"/>
    </ligand>
</feature>
<protein>
    <recommendedName>
        <fullName evidence="24">DNA-directed RNA polymerase</fullName>
        <ecNumber evidence="24">2.7.7.6</ecNumber>
    </recommendedName>
</protein>
<dbReference type="InterPro" id="IPR043502">
    <property type="entry name" value="DNA/RNA_pol_sf"/>
</dbReference>
<evidence type="ECO:0000256" key="9">
    <source>
        <dbReference type="ARBA" id="ARBA00022516"/>
    </source>
</evidence>
<comment type="similarity">
    <text evidence="6">Belongs to the myo-inositol 1-phosphate synthase family.</text>
</comment>
<dbReference type="Gene3D" id="1.10.287.280">
    <property type="match status" value="2"/>
</dbReference>
<keyword evidence="25" id="KW-0175">Coiled coil</keyword>
<dbReference type="PROSITE" id="PS00028">
    <property type="entry name" value="ZINC_FINGER_C2H2_1"/>
    <property type="match status" value="14"/>
</dbReference>
<evidence type="ECO:0000256" key="7">
    <source>
        <dbReference type="ARBA" id="ARBA00022478"/>
    </source>
</evidence>
<feature type="domain" description="C2H2-type" evidence="27">
    <location>
        <begin position="2471"/>
        <end position="2499"/>
    </location>
</feature>
<dbReference type="InterPro" id="IPR037159">
    <property type="entry name" value="RNA_POL_N_sf"/>
</dbReference>
<evidence type="ECO:0000256" key="16">
    <source>
        <dbReference type="ARBA" id="ARBA00023163"/>
    </source>
</evidence>
<dbReference type="SUPFAM" id="SSF56672">
    <property type="entry name" value="DNA/RNA polymerases"/>
    <property type="match status" value="2"/>
</dbReference>
<feature type="domain" description="C2H2-type" evidence="27">
    <location>
        <begin position="2110"/>
        <end position="2132"/>
    </location>
</feature>
<feature type="domain" description="C2H2-type" evidence="27">
    <location>
        <begin position="2252"/>
        <end position="2275"/>
    </location>
</feature>
<dbReference type="InterPro" id="IPR029262">
    <property type="entry name" value="RPOL_N"/>
</dbReference>
<evidence type="ECO:0000256" key="17">
    <source>
        <dbReference type="ARBA" id="ARBA00023209"/>
    </source>
</evidence>
<dbReference type="Gene3D" id="3.30.160.60">
    <property type="entry name" value="Classic Zinc Finger"/>
    <property type="match status" value="9"/>
</dbReference>
<dbReference type="OrthoDB" id="6077919at2759"/>
<feature type="domain" description="C2H2-type" evidence="27">
    <location>
        <begin position="2369"/>
        <end position="2397"/>
    </location>
</feature>
<evidence type="ECO:0000259" key="27">
    <source>
        <dbReference type="PROSITE" id="PS50157"/>
    </source>
</evidence>
<keyword evidence="11 24" id="KW-0808">Transferase</keyword>
<evidence type="ECO:0000256" key="21">
    <source>
        <dbReference type="ARBA" id="ARBA00048552"/>
    </source>
</evidence>
<evidence type="ECO:0000256" key="8">
    <source>
        <dbReference type="ARBA" id="ARBA00022490"/>
    </source>
</evidence>
<dbReference type="Pfam" id="PF00096">
    <property type="entry name" value="zf-C2H2"/>
    <property type="match status" value="3"/>
</dbReference>
<keyword evidence="9" id="KW-0444">Lipid biosynthesis</keyword>
<dbReference type="InterPro" id="IPR036236">
    <property type="entry name" value="Znf_C2H2_sf"/>
</dbReference>
<dbReference type="Pfam" id="PF14700">
    <property type="entry name" value="RPOL_N"/>
    <property type="match status" value="1"/>
</dbReference>
<feature type="domain" description="C2H2-type" evidence="27">
    <location>
        <begin position="2223"/>
        <end position="2251"/>
    </location>
</feature>
<keyword evidence="7 24" id="KW-0240">DNA-directed RNA polymerase</keyword>
<dbReference type="Gene3D" id="1.10.150.20">
    <property type="entry name" value="5' to 3' exonuclease, C-terminal subdomain"/>
    <property type="match status" value="1"/>
</dbReference>
<comment type="cofactor">
    <cofactor evidence="2">
        <name>NAD(+)</name>
        <dbReference type="ChEBI" id="CHEBI:57540"/>
    </cofactor>
</comment>
<organism evidence="29 30">
    <name type="scientific">Eufriesea mexicana</name>
    <dbReference type="NCBI Taxonomy" id="516756"/>
    <lineage>
        <taxon>Eukaryota</taxon>
        <taxon>Metazoa</taxon>
        <taxon>Ecdysozoa</taxon>
        <taxon>Arthropoda</taxon>
        <taxon>Hexapoda</taxon>
        <taxon>Insecta</taxon>
        <taxon>Pterygota</taxon>
        <taxon>Neoptera</taxon>
        <taxon>Endopterygota</taxon>
        <taxon>Hymenoptera</taxon>
        <taxon>Apocrita</taxon>
        <taxon>Aculeata</taxon>
        <taxon>Apoidea</taxon>
        <taxon>Anthophila</taxon>
        <taxon>Apidae</taxon>
        <taxon>Eufriesea</taxon>
    </lineage>
</organism>
<feature type="domain" description="ZAD" evidence="28">
    <location>
        <begin position="1526"/>
        <end position="1599"/>
    </location>
</feature>
<comment type="similarity">
    <text evidence="5 24">Belongs to the phage and mitochondrial RNA polymerase family.</text>
</comment>
<dbReference type="GO" id="GO:0004512">
    <property type="term" value="F:inositol-3-phosphate synthase activity"/>
    <property type="evidence" value="ECO:0007669"/>
    <property type="project" value="UniProtKB-EC"/>
</dbReference>
<feature type="domain" description="C2H2-type" evidence="27">
    <location>
        <begin position="2586"/>
        <end position="2608"/>
    </location>
</feature>
<comment type="catalytic activity">
    <reaction evidence="1">
        <text>D-glucose 6-phosphate = 1D-myo-inositol 3-phosphate</text>
        <dbReference type="Rhea" id="RHEA:10716"/>
        <dbReference type="ChEBI" id="CHEBI:58401"/>
        <dbReference type="ChEBI" id="CHEBI:61548"/>
        <dbReference type="EC" id="5.5.1.4"/>
    </reaction>
</comment>
<dbReference type="GO" id="GO:0008654">
    <property type="term" value="P:phospholipid biosynthetic process"/>
    <property type="evidence" value="ECO:0007669"/>
    <property type="project" value="UniProtKB-KW"/>
</dbReference>
<dbReference type="PANTHER" id="PTHR10102">
    <property type="entry name" value="DNA-DIRECTED RNA POLYMERASE, MITOCHONDRIAL"/>
    <property type="match status" value="1"/>
</dbReference>
<feature type="domain" description="C2H2-type" evidence="27">
    <location>
        <begin position="2193"/>
        <end position="2221"/>
    </location>
</feature>
<feature type="compositionally biased region" description="Acidic residues" evidence="26">
    <location>
        <begin position="1695"/>
        <end position="1707"/>
    </location>
</feature>
<dbReference type="GO" id="GO:0006390">
    <property type="term" value="P:mitochondrial transcription"/>
    <property type="evidence" value="ECO:0007669"/>
    <property type="project" value="TreeGrafter"/>
</dbReference>
<evidence type="ECO:0000256" key="10">
    <source>
        <dbReference type="ARBA" id="ARBA00022550"/>
    </source>
</evidence>
<keyword evidence="12 24" id="KW-0548">Nucleotidyltransferase</keyword>
<dbReference type="Pfam" id="PF00940">
    <property type="entry name" value="RNA_pol"/>
    <property type="match status" value="2"/>
</dbReference>
<dbReference type="InterPro" id="IPR036291">
    <property type="entry name" value="NAD(P)-bd_dom_sf"/>
</dbReference>
<feature type="domain" description="C2H2-type" evidence="27">
    <location>
        <begin position="2558"/>
        <end position="2585"/>
    </location>
</feature>
<feature type="binding site" evidence="23">
    <location>
        <position position="1572"/>
    </location>
    <ligand>
        <name>Zn(2+)</name>
        <dbReference type="ChEBI" id="CHEBI:29105"/>
    </ligand>
</feature>
<feature type="domain" description="C2H2-type" evidence="27">
    <location>
        <begin position="2336"/>
        <end position="2363"/>
    </location>
</feature>
<evidence type="ECO:0000256" key="3">
    <source>
        <dbReference type="ARBA" id="ARBA00004496"/>
    </source>
</evidence>
<dbReference type="SUPFAM" id="SSF51735">
    <property type="entry name" value="NAD(P)-binding Rossmann-fold domains"/>
    <property type="match status" value="1"/>
</dbReference>
<feature type="region of interest" description="Disordered" evidence="26">
    <location>
        <begin position="2630"/>
        <end position="2652"/>
    </location>
</feature>
<name>A0A310SPD6_9HYME</name>
<evidence type="ECO:0000256" key="24">
    <source>
        <dbReference type="RuleBase" id="RU003805"/>
    </source>
</evidence>
<evidence type="ECO:0000256" key="26">
    <source>
        <dbReference type="SAM" id="MobiDB-lite"/>
    </source>
</evidence>
<dbReference type="PANTHER" id="PTHR10102:SF0">
    <property type="entry name" value="DNA-DIRECTED RNA POLYMERASE, MITOCHONDRIAL"/>
    <property type="match status" value="1"/>
</dbReference>
<keyword evidence="13" id="KW-0809">Transit peptide</keyword>
<evidence type="ECO:0000256" key="19">
    <source>
        <dbReference type="ARBA" id="ARBA00023264"/>
    </source>
</evidence>
<dbReference type="FunFam" id="1.10.287.280:FF:000001">
    <property type="entry name" value="DNA-directed RNA polymerase"/>
    <property type="match status" value="1"/>
</dbReference>
<evidence type="ECO:0000256" key="5">
    <source>
        <dbReference type="ARBA" id="ARBA00009493"/>
    </source>
</evidence>
<evidence type="ECO:0000256" key="2">
    <source>
        <dbReference type="ARBA" id="ARBA00001911"/>
    </source>
</evidence>
<feature type="binding site" evidence="23">
    <location>
        <position position="1531"/>
    </location>
    <ligand>
        <name>Zn(2+)</name>
        <dbReference type="ChEBI" id="CHEBI:29105"/>
    </ligand>
</feature>
<dbReference type="InterPro" id="IPR012934">
    <property type="entry name" value="Znf_AD"/>
</dbReference>
<feature type="compositionally biased region" description="Basic and acidic residues" evidence="26">
    <location>
        <begin position="2630"/>
        <end position="2641"/>
    </location>
</feature>
<comment type="catalytic activity">
    <reaction evidence="21 24">
        <text>RNA(n) + a ribonucleoside 5'-triphosphate = RNA(n+1) + diphosphate</text>
        <dbReference type="Rhea" id="RHEA:21248"/>
        <dbReference type="Rhea" id="RHEA-COMP:14527"/>
        <dbReference type="Rhea" id="RHEA-COMP:17342"/>
        <dbReference type="ChEBI" id="CHEBI:33019"/>
        <dbReference type="ChEBI" id="CHEBI:61557"/>
        <dbReference type="ChEBI" id="CHEBI:140395"/>
        <dbReference type="EC" id="2.7.7.6"/>
    </reaction>
</comment>
<dbReference type="InterPro" id="IPR002587">
    <property type="entry name" value="Myo-inos-1-P_Synthase"/>
</dbReference>
<comment type="function">
    <text evidence="20">Key enzyme in myo-inositol biosynthesis pathway that catalyzes the conversion of glucose 6-phosphate to 1-myo-inositol 1-phosphate in a NAD-dependent manner. Rate-limiting enzyme in the synthesis of all inositol-containing compounds.</text>
</comment>
<keyword evidence="17" id="KW-0594">Phospholipid biosynthesis</keyword>
<dbReference type="SMART" id="SM00355">
    <property type="entry name" value="ZnF_C2H2"/>
    <property type="match status" value="16"/>
</dbReference>
<feature type="domain" description="C2H2-type" evidence="27">
    <location>
        <begin position="2501"/>
        <end position="2528"/>
    </location>
</feature>
<feature type="domain" description="C2H2-type" evidence="27">
    <location>
        <begin position="2442"/>
        <end position="2470"/>
    </location>
</feature>
<dbReference type="GO" id="GO:0006021">
    <property type="term" value="P:inositol biosynthetic process"/>
    <property type="evidence" value="ECO:0007669"/>
    <property type="project" value="UniProtKB-UniPathway"/>
</dbReference>
<dbReference type="SMART" id="SM00868">
    <property type="entry name" value="zf-AD"/>
    <property type="match status" value="1"/>
</dbReference>
<keyword evidence="10" id="KW-0398">Inositol biosynthesis</keyword>
<dbReference type="UniPathway" id="UPA00823">
    <property type="reaction ID" value="UER00787"/>
</dbReference>
<comment type="pathway">
    <text evidence="4">Polyol metabolism; myo-inositol biosynthesis; myo-inositol from D-glucose 6-phosphate: step 1/2.</text>
</comment>
<dbReference type="InterPro" id="IPR046950">
    <property type="entry name" value="DNA-dir_Rpol_C_phage-type"/>
</dbReference>
<dbReference type="GO" id="GO:0005634">
    <property type="term" value="C:nucleus"/>
    <property type="evidence" value="ECO:0007669"/>
    <property type="project" value="InterPro"/>
</dbReference>
<keyword evidence="19" id="KW-1208">Phospholipid metabolism</keyword>
<feature type="coiled-coil region" evidence="25">
    <location>
        <begin position="2009"/>
        <end position="2036"/>
    </location>
</feature>
<dbReference type="InterPro" id="IPR013021">
    <property type="entry name" value="Myo-inos-1-P_Synthase_GAPDH"/>
</dbReference>
<proteinExistence type="inferred from homology"/>
<keyword evidence="18" id="KW-0413">Isomerase</keyword>
<comment type="function">
    <text evidence="24">DNA-dependent RNA polymerase catalyzes the transcription of DNA into RNA using the four ribonucleoside triphosphates as substrates.</text>
</comment>
<dbReference type="FunFam" id="3.40.50.720:FF:000069">
    <property type="entry name" value="Inositol-3-phosphate synthase 1"/>
    <property type="match status" value="1"/>
</dbReference>
<keyword evidence="14" id="KW-0520">NAD</keyword>
<feature type="domain" description="C2H2-type" evidence="27">
    <location>
        <begin position="2308"/>
        <end position="2335"/>
    </location>
</feature>
<dbReference type="Proteomes" id="UP000250275">
    <property type="component" value="Unassembled WGS sequence"/>
</dbReference>
<evidence type="ECO:0000256" key="20">
    <source>
        <dbReference type="ARBA" id="ARBA00025559"/>
    </source>
</evidence>
<feature type="domain" description="C2H2-type" evidence="27">
    <location>
        <begin position="2398"/>
        <end position="2426"/>
    </location>
</feature>
<dbReference type="FunFam" id="3.30.360.10:FF:000055">
    <property type="entry name" value="Putative myo-inositol-1-phosphate synthase"/>
    <property type="match status" value="1"/>
</dbReference>
<dbReference type="GO" id="GO:0008270">
    <property type="term" value="F:zinc ion binding"/>
    <property type="evidence" value="ECO:0007669"/>
    <property type="project" value="UniProtKB-UniRule"/>
</dbReference>
<dbReference type="PROSITE" id="PS00900">
    <property type="entry name" value="RNA_POL_PHAGE_1"/>
    <property type="match status" value="1"/>
</dbReference>
<dbReference type="GO" id="GO:0001018">
    <property type="term" value="F:mitochondrial promoter sequence-specific DNA binding"/>
    <property type="evidence" value="ECO:0007669"/>
    <property type="project" value="TreeGrafter"/>
</dbReference>
<evidence type="ECO:0000256" key="12">
    <source>
        <dbReference type="ARBA" id="ARBA00022695"/>
    </source>
</evidence>
<evidence type="ECO:0000256" key="4">
    <source>
        <dbReference type="ARBA" id="ARBA00005117"/>
    </source>
</evidence>
<keyword evidence="16 24" id="KW-0804">Transcription</keyword>
<evidence type="ECO:0000313" key="30">
    <source>
        <dbReference type="Proteomes" id="UP000250275"/>
    </source>
</evidence>
<evidence type="ECO:0000256" key="18">
    <source>
        <dbReference type="ARBA" id="ARBA00023235"/>
    </source>
</evidence>
<evidence type="ECO:0000256" key="22">
    <source>
        <dbReference type="PROSITE-ProRule" id="PRU00042"/>
    </source>
</evidence>
<dbReference type="Pfam" id="PF01658">
    <property type="entry name" value="Inos-1-P_synth"/>
    <property type="match status" value="1"/>
</dbReference>
<reference evidence="29 30" key="1">
    <citation type="submission" date="2015-07" db="EMBL/GenBank/DDBJ databases">
        <title>The genome of Eufriesea mexicana.</title>
        <authorList>
            <person name="Pan H."/>
            <person name="Kapheim K."/>
        </authorList>
    </citation>
    <scope>NUCLEOTIDE SEQUENCE [LARGE SCALE GENOMIC DNA]</scope>
    <source>
        <strain evidence="29">0111107269</strain>
        <tissue evidence="29">Whole body</tissue>
    </source>
</reference>
<feature type="domain" description="C2H2-type" evidence="27">
    <location>
        <begin position="2529"/>
        <end position="2557"/>
    </location>
</feature>
<accession>A0A310SPD6</accession>
<dbReference type="EMBL" id="KQ761402">
    <property type="protein sequence ID" value="OAD57558.1"/>
    <property type="molecule type" value="Genomic_DNA"/>
</dbReference>
<dbReference type="SUPFAM" id="SSF57667">
    <property type="entry name" value="beta-beta-alpha zinc fingers"/>
    <property type="match status" value="6"/>
</dbReference>
<evidence type="ECO:0000256" key="1">
    <source>
        <dbReference type="ARBA" id="ARBA00000113"/>
    </source>
</evidence>
<dbReference type="InterPro" id="IPR002092">
    <property type="entry name" value="DNA-dir_Rpol_phage-type"/>
</dbReference>
<dbReference type="SMART" id="SM01311">
    <property type="entry name" value="RPOL_N"/>
    <property type="match status" value="1"/>
</dbReference>
<dbReference type="Gene3D" id="3.40.50.720">
    <property type="entry name" value="NAD(P)-binding Rossmann-like Domain"/>
    <property type="match status" value="2"/>
</dbReference>
<keyword evidence="23" id="KW-0479">Metal-binding</keyword>
<dbReference type="GO" id="GO:0003899">
    <property type="term" value="F:DNA-directed RNA polymerase activity"/>
    <property type="evidence" value="ECO:0007669"/>
    <property type="project" value="UniProtKB-EC"/>
</dbReference>
<keyword evidence="30" id="KW-1185">Reference proteome</keyword>
<dbReference type="SUPFAM" id="SSF55347">
    <property type="entry name" value="Glyceraldehyde-3-phosphate dehydrogenase-like, C-terminal domain"/>
    <property type="match status" value="1"/>
</dbReference>
<dbReference type="PROSITE" id="PS50157">
    <property type="entry name" value="ZINC_FINGER_C2H2_2"/>
    <property type="match status" value="14"/>
</dbReference>
<keyword evidence="22" id="KW-0863">Zinc-finger</keyword>
<evidence type="ECO:0000256" key="23">
    <source>
        <dbReference type="PROSITE-ProRule" id="PRU01263"/>
    </source>
</evidence>
<sequence length="2799" mass="323544">MYKHLAARVTKRISPHGISTMPKQIIIQRSMRLCSFCNFYHGKISKYIKHYQICTYATTVNILGHIPIKKKVKQKTKKYAELLAEAYAFRRKIMKVLELYDIIKKDSLIPTPQTYAYIFDAFGRESINKKQIELLKTLNAEMKNYNISFNDIFNKSCFKNDQQENILKVISMLTPNFQPSYAILNTEYSCYLLKNISLKNNYESPVEELLTMKELKDCFKMQFQNELSIDVQIPSIIPNEENIETNSEKKIIEIENCWKNVALAAFERNLKCLKQKECRHNTLMVLYPFLEVLDKEVYVNAILQEIRQIVAGSETYSTSLKLLYITLGKFIYRKYEMEIKKRTGLLDKITRIYSKYLEWYLHPKNIECLSNTNNRTIWQYFEYKEAKYGTSLNLICLNWPMDVIINIGKFLYNIILNDIMLQPEILKGQDIKNSIPAFYTLFRNKGNYLSEQIKPHPFVTKLYKKIHLKTLNFDSVLLPSYAPPTPWISIYRGGYLITKTDFTRISNNSDSSCHYLQSTETEQLFPIFDSLNQLGSIPWKVNTVILDIVIKIFQNGGSTELGIPQSVSVLSPPCSISKNATVEEKQKAAIAAAQYRKKKFDMYSSWCDTLYKLSIANHLRNKIFWLPHNVDFRGRTYPLSPYLNHLSSDLGRSLLLFAKGKPLGPNGLKWLKLHVINLTNFKKGTSVNSRLEYADQNMENIIDSGTKPLTLRNKIFWLPHNVDFRGRTYPLSPYLNHLSSDLGRSLLLFAKGKPLGPNGLKWLKLHVINLTNFKKGTSVNSRLEYADQNMENIIDSGTKPLTGKMWWTQSEEPWQTLAGCIEITNALKAPNIEKYITTFPVHQDGSCNGLQHYAALGKDQIGAESVNLYPFDVPKDVYSAVVSIIEEQRQMDAKNNVKIAQILEGFIKRKVIKQTVMTTVYGVTKYGAKYQIAKQLKGKYTYMDNFPEEYVWPASIYLTENTFHSLRKMFQSARQIQDWFITCAQIISSVCGENVEWITPLGFPVIQPYVKLQKISTIRLKSILKPDAVKQRNAFAPNFIHSLDSTHMMLTGLYCTRKNVTFVSVHDCFWTHPSTIDIMNKVTPVSTKLLIRTQLKVPKLGLMLVGWGGNNGTTITAALLANKLKLTWETKDGIQKTNWYGSLVQASTVRLGKGNKEDIYVPMSWMLPMVNPDDIEIDGWDISNMNLADAMQRAKVLDINLQKQLVPHMMHMKPRKSIYYPDFIASNQEKRANNIISGTKSEQLEQIRKDIVEFKTTKKLDQVIVLWTANTERFSQIISGVNDTAENLLNAIKEGHTEISPSTMFAIAAALEGVGRIYIILFCISNKDFIIITLISNSSNISGDDFKSGQTKLKSVLVDFLVSAGIKPVSIVSYNHLGNNDGYNLSAPQQFRSKEISKSNVVDDMVQSNKILYQPGEKPDHCVVIKYVPYVGDSKRAMDEYTSEILLGGHNTIVIHNTCEDSLLASPIILDLVLLAEICSRITFKLADSKDEFTGFHSVLSILSYLCKAPLVPLSILEQTKQELKKYCRTCAGLKLPLVDIFSEKGNQMRLSQQIKHLEEINPYDSLSTQMCMDCICDLKMSYKFFMQIKKAEVKLKSIHITLTDTLTRNIELNKLQNIKSSEKQIEDIVECNVINPSTSKENNEQASVPKISAIFSLKDDQKPLKNVEKIDPEESGNKAELEIFEDSMVLQNSDDNESIEEFDPDDPPFQPDNNKNTDFNQTTYNYDTCLRTYIKIEDTETNNQSTESHSFINSEIIGNTESTKECSKQPNILKRRLLLQTKKEFTEETDENICQSNIPDKNGSHKDLKVQKLDVNNSLNINSNQEDGIMYVTVKGSKPNEILLVKVKKMDKPLEKKDDRSTAKKNFDIKPMDKVLKRYETLVTKEKDLFPERTKKSEIREQIIEEQIEEYKKKREKVLGGHANISLPLKFEEPQACYFKRNEFQDNQRSFAHIGNDPVVKIHFDKDDNECNANIKIENDISEIVEPIKEKFINEKAYVNTEEYLSRLAKLKLKWEEAKKKKESLQKELDESYTEGNIEKLARILGEKEKNLQDFQDYLKQRKIVITRLKDEDIISLYEDRNNAVLKNNLPDLIDESQPADYIPEEHYLECDYCPETFASKEVLEEHLKMHDYKIMHFCEDCMEEFPTNKAKRNHNVICIKKLLCKYCDMMLDSKGKKRQHEQKHCDSMYGQLCDVCGEKFKHQGTLDQHVKTQHMSWEKIYQCPKCPKKFAFKQKLSFHLKSVHTTLRAYLCEDCGADFKNPASLRHHRIRKHQPVGNKRECPVCHKLVPFYSLSKHMHTHKAYTIQCPHCDKMFKNSSTLKQHVRIHEDQRQYRCDTCGVGFNRRDGLRLHMRVHEKTDSRGLKECSCQVCGEKFPNHSTLVIHRNRVHKDGRQYTCHICNRSMISTRSLEWHMSHIHNESLPGVVKEDIDGPPEKKRASCYHCNKTFKTEMILRTHIKNTHMEKDPMKCLDCELTFTSEVRLRHHMMVTHNRLEGTLPCPHCPKRFVNQLRLKTHMISHSEERPYTCEICGFNLKTKIQLIKHHQNRHSDERPLQCRYCPWRCKQVSALVCHERTHTNERPYSCSVCRQRFKYLGDKNKHERRHESLGGSGFKRIVLGRNIKAKVQEDSSCSEHEQEGLTNTEPQIPENEYQEQTDQQFEEEQIVKFEEEQIVKFEEEQIVKFEEQEIAEEYEQVYEQEYEETSREASDAAEVIMNMEDTTVYTEEVTADNIEPTEIMADEMMTNEILQSGAVVHLQQEDDSGKIQVIPVMLSLPDLTDANTEVNLATASIMYNN</sequence>
<evidence type="ECO:0000256" key="14">
    <source>
        <dbReference type="ARBA" id="ARBA00023027"/>
    </source>
</evidence>
<feature type="binding site" evidence="23">
    <location>
        <position position="1528"/>
    </location>
    <ligand>
        <name>Zn(2+)</name>
        <dbReference type="ChEBI" id="CHEBI:29105"/>
    </ligand>
</feature>
<dbReference type="SUPFAM" id="SSF57716">
    <property type="entry name" value="Glucocorticoid receptor-like (DNA-binding domain)"/>
    <property type="match status" value="1"/>
</dbReference>
<evidence type="ECO:0000313" key="29">
    <source>
        <dbReference type="EMBL" id="OAD57558.1"/>
    </source>
</evidence>